<feature type="transmembrane region" description="Helical" evidence="1">
    <location>
        <begin position="64"/>
        <end position="83"/>
    </location>
</feature>
<evidence type="ECO:0008006" key="4">
    <source>
        <dbReference type="Google" id="ProtNLM"/>
    </source>
</evidence>
<evidence type="ECO:0000256" key="1">
    <source>
        <dbReference type="SAM" id="Phobius"/>
    </source>
</evidence>
<proteinExistence type="predicted"/>
<sequence length="167" mass="19205">MENMTIIGWLHTIACVLAMITGGVALFAIKGSVDHKKWGRWFFYTMLVTNVSALLIYPEGQFNVFHWMAIGTLVVLLLGWYAAPRQRSVGWANMHLSCMLWSYYMLWGGLVNEAFLRVPVLKQFSPFFGADGAVFGMIQMVVMLVFIVLWLKFLIRTTRRFKQRSVV</sequence>
<accession>A0A2A5CBI5</accession>
<organism evidence="2 3">
    <name type="scientific">SAR86 cluster bacterium</name>
    <dbReference type="NCBI Taxonomy" id="2030880"/>
    <lineage>
        <taxon>Bacteria</taxon>
        <taxon>Pseudomonadati</taxon>
        <taxon>Pseudomonadota</taxon>
        <taxon>Gammaproteobacteria</taxon>
        <taxon>SAR86 cluster</taxon>
    </lineage>
</organism>
<evidence type="ECO:0000313" key="2">
    <source>
        <dbReference type="EMBL" id="PCJ41209.1"/>
    </source>
</evidence>
<keyword evidence="1" id="KW-1133">Transmembrane helix</keyword>
<dbReference type="AlphaFoldDB" id="A0A2A5CBI5"/>
<reference evidence="3" key="1">
    <citation type="submission" date="2017-08" db="EMBL/GenBank/DDBJ databases">
        <title>A dynamic microbial community with high functional redundancy inhabits the cold, oxic subseafloor aquifer.</title>
        <authorList>
            <person name="Tully B.J."/>
            <person name="Wheat C.G."/>
            <person name="Glazer B.T."/>
            <person name="Huber J.A."/>
        </authorList>
    </citation>
    <scope>NUCLEOTIDE SEQUENCE [LARGE SCALE GENOMIC DNA]</scope>
</reference>
<evidence type="ECO:0000313" key="3">
    <source>
        <dbReference type="Proteomes" id="UP000228987"/>
    </source>
</evidence>
<name>A0A2A5CBI5_9GAMM</name>
<gene>
    <name evidence="2" type="ORF">COA71_09230</name>
</gene>
<comment type="caution">
    <text evidence="2">The sequence shown here is derived from an EMBL/GenBank/DDBJ whole genome shotgun (WGS) entry which is preliminary data.</text>
</comment>
<feature type="transmembrane region" description="Helical" evidence="1">
    <location>
        <begin position="6"/>
        <end position="29"/>
    </location>
</feature>
<dbReference type="EMBL" id="NVWI01000006">
    <property type="protein sequence ID" value="PCJ41209.1"/>
    <property type="molecule type" value="Genomic_DNA"/>
</dbReference>
<feature type="transmembrane region" description="Helical" evidence="1">
    <location>
        <begin position="90"/>
        <end position="107"/>
    </location>
</feature>
<protein>
    <recommendedName>
        <fullName evidence="4">DUF2306 domain-containing protein</fullName>
    </recommendedName>
</protein>
<dbReference type="Proteomes" id="UP000228987">
    <property type="component" value="Unassembled WGS sequence"/>
</dbReference>
<keyword evidence="1" id="KW-0812">Transmembrane</keyword>
<keyword evidence="1" id="KW-0472">Membrane</keyword>
<feature type="transmembrane region" description="Helical" evidence="1">
    <location>
        <begin position="127"/>
        <end position="155"/>
    </location>
</feature>